<feature type="transmembrane region" description="Helical" evidence="1">
    <location>
        <begin position="63"/>
        <end position="81"/>
    </location>
</feature>
<dbReference type="InterPro" id="IPR007404">
    <property type="entry name" value="YdjM-like"/>
</dbReference>
<reference evidence="2 3" key="1">
    <citation type="submission" date="2018-05" db="EMBL/GenBank/DDBJ databases">
        <title>Leucothrix arctica sp. nov., isolated from Arctic seawater.</title>
        <authorList>
            <person name="Choi A."/>
            <person name="Baek K."/>
        </authorList>
    </citation>
    <scope>NUCLEOTIDE SEQUENCE [LARGE SCALE GENOMIC DNA]</scope>
    <source>
        <strain evidence="2 3">IMCC9719</strain>
    </source>
</reference>
<accession>A0A317CAD9</accession>
<sequence>MDPITQGAFGAVFAQLHGRKKDIAKAGVIGALAGMAPDLDILIRSMNDPLLALEYHRHFTHSLLFIPFGGLIVSLVLHPLLGRRWGLSFLQTLLWCIIGYATHALLDACTSYGTQLLWPLTNTRFSWDIISVIDPLVTVPILVLTILAARRKARGYVFLAIAWLVLYFGFAAYLHERALAEGVKLAESRGLEVVRLEAKPSFANIVVWKIITETKDTFYVDAIKPFGDTPNVWEGQSSKKLDIDRDLPWLDKSSQQAKDIERFRWFSMDYIALDKNNPNRVADIRYSLLPQEIQPLWGIDLSPDATPEDHIVYYNDRGDSRGAVKRLWQMIWE</sequence>
<feature type="transmembrane region" description="Helical" evidence="1">
    <location>
        <begin position="156"/>
        <end position="174"/>
    </location>
</feature>
<dbReference type="OrthoDB" id="9781927at2"/>
<gene>
    <name evidence="2" type="ORF">DKT75_13505</name>
</gene>
<dbReference type="EMBL" id="QGKL01000035">
    <property type="protein sequence ID" value="PWQ95349.1"/>
    <property type="molecule type" value="Genomic_DNA"/>
</dbReference>
<evidence type="ECO:0000313" key="2">
    <source>
        <dbReference type="EMBL" id="PWQ95349.1"/>
    </source>
</evidence>
<feature type="transmembrane region" description="Helical" evidence="1">
    <location>
        <begin position="125"/>
        <end position="149"/>
    </location>
</feature>
<dbReference type="PANTHER" id="PTHR40031:SF1">
    <property type="entry name" value="MEMBRANE-BOUND METAL-DEPENDENT HYDROLASE"/>
    <property type="match status" value="1"/>
</dbReference>
<keyword evidence="3" id="KW-1185">Reference proteome</keyword>
<keyword evidence="1" id="KW-0812">Transmembrane</keyword>
<dbReference type="Proteomes" id="UP000245506">
    <property type="component" value="Unassembled WGS sequence"/>
</dbReference>
<keyword evidence="2" id="KW-0378">Hydrolase</keyword>
<keyword evidence="1" id="KW-0472">Membrane</keyword>
<comment type="caution">
    <text evidence="2">The sequence shown here is derived from an EMBL/GenBank/DDBJ whole genome shotgun (WGS) entry which is preliminary data.</text>
</comment>
<dbReference type="PANTHER" id="PTHR40031">
    <property type="entry name" value="HYPOTHETICAL MEMBRANE SPANNING PROTEIN"/>
    <property type="match status" value="1"/>
</dbReference>
<feature type="transmembrane region" description="Helical" evidence="1">
    <location>
        <begin position="93"/>
        <end position="113"/>
    </location>
</feature>
<name>A0A317CAD9_9GAMM</name>
<proteinExistence type="predicted"/>
<keyword evidence="1" id="KW-1133">Transmembrane helix</keyword>
<protein>
    <submittedName>
        <fullName evidence="2">Metal-dependent hydrolase</fullName>
    </submittedName>
</protein>
<dbReference type="RefSeq" id="WP_109823962.1">
    <property type="nucleotide sequence ID" value="NZ_QGKL01000035.1"/>
</dbReference>
<dbReference type="Pfam" id="PF04307">
    <property type="entry name" value="YdjM"/>
    <property type="match status" value="1"/>
</dbReference>
<dbReference type="InterPro" id="IPR053170">
    <property type="entry name" value="Transcription_regulator"/>
</dbReference>
<organism evidence="2 3">
    <name type="scientific">Leucothrix arctica</name>
    <dbReference type="NCBI Taxonomy" id="1481894"/>
    <lineage>
        <taxon>Bacteria</taxon>
        <taxon>Pseudomonadati</taxon>
        <taxon>Pseudomonadota</taxon>
        <taxon>Gammaproteobacteria</taxon>
        <taxon>Thiotrichales</taxon>
        <taxon>Thiotrichaceae</taxon>
        <taxon>Leucothrix</taxon>
    </lineage>
</organism>
<dbReference type="GO" id="GO:0016787">
    <property type="term" value="F:hydrolase activity"/>
    <property type="evidence" value="ECO:0007669"/>
    <property type="project" value="UniProtKB-KW"/>
</dbReference>
<dbReference type="AlphaFoldDB" id="A0A317CAD9"/>
<evidence type="ECO:0000256" key="1">
    <source>
        <dbReference type="SAM" id="Phobius"/>
    </source>
</evidence>
<evidence type="ECO:0000313" key="3">
    <source>
        <dbReference type="Proteomes" id="UP000245506"/>
    </source>
</evidence>